<organism evidence="2 3">
    <name type="scientific">Variovorax rhizosphaerae</name>
    <dbReference type="NCBI Taxonomy" id="1836200"/>
    <lineage>
        <taxon>Bacteria</taxon>
        <taxon>Pseudomonadati</taxon>
        <taxon>Pseudomonadota</taxon>
        <taxon>Betaproteobacteria</taxon>
        <taxon>Burkholderiales</taxon>
        <taxon>Comamonadaceae</taxon>
        <taxon>Variovorax</taxon>
    </lineage>
</organism>
<accession>A0ABU8WJV2</accession>
<comment type="caution">
    <text evidence="2">The sequence shown here is derived from an EMBL/GenBank/DDBJ whole genome shotgun (WGS) entry which is preliminary data.</text>
</comment>
<dbReference type="RefSeq" id="WP_340342306.1">
    <property type="nucleotide sequence ID" value="NZ_JBBKZT010000004.1"/>
</dbReference>
<evidence type="ECO:0000256" key="1">
    <source>
        <dbReference type="SAM" id="MobiDB-lite"/>
    </source>
</evidence>
<dbReference type="EMBL" id="JBBKZT010000004">
    <property type="protein sequence ID" value="MEJ8847160.1"/>
    <property type="molecule type" value="Genomic_DNA"/>
</dbReference>
<sequence length="56" mass="6561">MNADLTVREGREETRRTRKRQKEEKESFSVFFPVLRETFASSASGIRISDGLRQEQ</sequence>
<keyword evidence="3" id="KW-1185">Reference proteome</keyword>
<name>A0ABU8WJV2_9BURK</name>
<dbReference type="Proteomes" id="UP001385892">
    <property type="component" value="Unassembled WGS sequence"/>
</dbReference>
<reference evidence="2 3" key="1">
    <citation type="submission" date="2024-03" db="EMBL/GenBank/DDBJ databases">
        <title>Novel species of the genus Variovorax.</title>
        <authorList>
            <person name="Liu Q."/>
            <person name="Xin Y.-H."/>
        </authorList>
    </citation>
    <scope>NUCLEOTIDE SEQUENCE [LARGE SCALE GENOMIC DNA]</scope>
    <source>
        <strain evidence="2 3">KACC 18900</strain>
    </source>
</reference>
<protein>
    <submittedName>
        <fullName evidence="2">Uncharacterized protein</fullName>
    </submittedName>
</protein>
<proteinExistence type="predicted"/>
<evidence type="ECO:0000313" key="3">
    <source>
        <dbReference type="Proteomes" id="UP001385892"/>
    </source>
</evidence>
<gene>
    <name evidence="2" type="ORF">WKW82_10895</name>
</gene>
<evidence type="ECO:0000313" key="2">
    <source>
        <dbReference type="EMBL" id="MEJ8847160.1"/>
    </source>
</evidence>
<feature type="region of interest" description="Disordered" evidence="1">
    <location>
        <begin position="1"/>
        <end position="25"/>
    </location>
</feature>